<keyword evidence="3 5" id="KW-0472">Membrane</keyword>
<feature type="transmembrane region" description="Helical" evidence="5">
    <location>
        <begin position="59"/>
        <end position="76"/>
    </location>
</feature>
<name>A0ABV0MT39_9TELE</name>
<keyword evidence="7" id="KW-1185">Reference proteome</keyword>
<gene>
    <name evidence="6" type="ORF">GOODEAATRI_018201</name>
</gene>
<feature type="transmembrane region" description="Helical" evidence="5">
    <location>
        <begin position="278"/>
        <end position="300"/>
    </location>
</feature>
<evidence type="ECO:0000256" key="5">
    <source>
        <dbReference type="SAM" id="Phobius"/>
    </source>
</evidence>
<dbReference type="PANTHER" id="PTHR12080:SF48">
    <property type="entry name" value="IMMUNOGLOBULIN SUBTYPE DOMAIN-CONTAINING PROTEIN"/>
    <property type="match status" value="1"/>
</dbReference>
<keyword evidence="5" id="KW-0812">Transmembrane</keyword>
<evidence type="ECO:0000256" key="3">
    <source>
        <dbReference type="ARBA" id="ARBA00023136"/>
    </source>
</evidence>
<evidence type="ECO:0000313" key="6">
    <source>
        <dbReference type="EMBL" id="MEQ2162287.1"/>
    </source>
</evidence>
<dbReference type="Proteomes" id="UP001476798">
    <property type="component" value="Unassembled WGS sequence"/>
</dbReference>
<keyword evidence="4" id="KW-0325">Glycoprotein</keyword>
<keyword evidence="5" id="KW-1133">Transmembrane helix</keyword>
<keyword evidence="2" id="KW-0732">Signal</keyword>
<evidence type="ECO:0000256" key="4">
    <source>
        <dbReference type="ARBA" id="ARBA00023180"/>
    </source>
</evidence>
<evidence type="ECO:0000313" key="7">
    <source>
        <dbReference type="Proteomes" id="UP001476798"/>
    </source>
</evidence>
<sequence length="342" mass="38458">MVRRKILYKGKSLLHELKQSGHGSWAKQAWKLTWQQSRNGTILQRNIDQREVKQQGKQIMMLIYIMISVLGTSALAKEPNGCNLTSHTEDHHCFGALEESLFFYLPTSTDEITVLIRNKRTVFKFVNNAFRNIIAEFRNNCEYFKNGTFKIYKTTKNVSGDYQLEVYSSTDGILLRKIRLNLHILAPVSPPAMSQTCLSPQKMSVNCSAMGDDMEFTLSLDNNLLIQTKVESGKNRSISDVIISLYGQLEGNLVCDVQNKVSSKRIVSHLSRCKDTNVVTVAVTSVICVLLLLLAFAFGIKSLNKKRSLATPREDSADVVYSDVRVTRAACKLDVCKKCSSV</sequence>
<accession>A0ABV0MT39</accession>
<evidence type="ECO:0000256" key="2">
    <source>
        <dbReference type="ARBA" id="ARBA00022729"/>
    </source>
</evidence>
<comment type="subcellular location">
    <subcellularLocation>
        <location evidence="1">Membrane</location>
    </subcellularLocation>
</comment>
<evidence type="ECO:0000256" key="1">
    <source>
        <dbReference type="ARBA" id="ARBA00004370"/>
    </source>
</evidence>
<dbReference type="EMBL" id="JAHRIO010011529">
    <property type="protein sequence ID" value="MEQ2162287.1"/>
    <property type="molecule type" value="Genomic_DNA"/>
</dbReference>
<dbReference type="Gene3D" id="2.60.40.10">
    <property type="entry name" value="Immunoglobulins"/>
    <property type="match status" value="1"/>
</dbReference>
<dbReference type="PANTHER" id="PTHR12080">
    <property type="entry name" value="SIGNALING LYMPHOCYTIC ACTIVATION MOLECULE"/>
    <property type="match status" value="1"/>
</dbReference>
<reference evidence="6 7" key="1">
    <citation type="submission" date="2021-06" db="EMBL/GenBank/DDBJ databases">
        <authorList>
            <person name="Palmer J.M."/>
        </authorList>
    </citation>
    <scope>NUCLEOTIDE SEQUENCE [LARGE SCALE GENOMIC DNA]</scope>
    <source>
        <strain evidence="6 7">GA_2019</strain>
        <tissue evidence="6">Muscle</tissue>
    </source>
</reference>
<dbReference type="InterPro" id="IPR013783">
    <property type="entry name" value="Ig-like_fold"/>
</dbReference>
<dbReference type="InterPro" id="IPR015631">
    <property type="entry name" value="CD2/SLAM_rcpt"/>
</dbReference>
<proteinExistence type="predicted"/>
<comment type="caution">
    <text evidence="6">The sequence shown here is derived from an EMBL/GenBank/DDBJ whole genome shotgun (WGS) entry which is preliminary data.</text>
</comment>
<protein>
    <submittedName>
        <fullName evidence="6">Uncharacterized protein</fullName>
    </submittedName>
</protein>
<organism evidence="6 7">
    <name type="scientific">Goodea atripinnis</name>
    <dbReference type="NCBI Taxonomy" id="208336"/>
    <lineage>
        <taxon>Eukaryota</taxon>
        <taxon>Metazoa</taxon>
        <taxon>Chordata</taxon>
        <taxon>Craniata</taxon>
        <taxon>Vertebrata</taxon>
        <taxon>Euteleostomi</taxon>
        <taxon>Actinopterygii</taxon>
        <taxon>Neopterygii</taxon>
        <taxon>Teleostei</taxon>
        <taxon>Neoteleostei</taxon>
        <taxon>Acanthomorphata</taxon>
        <taxon>Ovalentaria</taxon>
        <taxon>Atherinomorphae</taxon>
        <taxon>Cyprinodontiformes</taxon>
        <taxon>Goodeidae</taxon>
        <taxon>Goodea</taxon>
    </lineage>
</organism>